<keyword evidence="2" id="KW-0812">Transmembrane</keyword>
<feature type="compositionally biased region" description="Low complexity" evidence="1">
    <location>
        <begin position="37"/>
        <end position="55"/>
    </location>
</feature>
<keyword evidence="2" id="KW-1133">Transmembrane helix</keyword>
<gene>
    <name evidence="3" type="ordered locus">Mmc1_3317</name>
</gene>
<name>A0LCW3_MAGMM</name>
<evidence type="ECO:0000313" key="3">
    <source>
        <dbReference type="EMBL" id="ABK45806.1"/>
    </source>
</evidence>
<sequence>MYIIRNNVDSRETEQPMDANVNYFAPATRPAQALKQPAVAAPRPRNRPAARQTPTRTKRRMGREAIKAGMAATLTLSMLTGLRIIKPMSLHGPVSWAFVGLTLAHTLIYEIPNKKSRNES</sequence>
<dbReference type="Proteomes" id="UP000002586">
    <property type="component" value="Chromosome"/>
</dbReference>
<dbReference type="EMBL" id="CP000471">
    <property type="protein sequence ID" value="ABK45806.1"/>
    <property type="molecule type" value="Genomic_DNA"/>
</dbReference>
<keyword evidence="4" id="KW-1185">Reference proteome</keyword>
<dbReference type="HOGENOM" id="CLU_2046849_0_0_5"/>
<reference evidence="4" key="1">
    <citation type="journal article" date="2009" name="Appl. Environ. Microbiol.">
        <title>Complete genome sequence of the chemolithoautotrophic marine magnetotactic coccus strain MC-1.</title>
        <authorList>
            <person name="Schubbe S."/>
            <person name="Williams T.J."/>
            <person name="Xie G."/>
            <person name="Kiss H.E."/>
            <person name="Brettin T.S."/>
            <person name="Martinez D."/>
            <person name="Ross C.A."/>
            <person name="Schuler D."/>
            <person name="Cox B.L."/>
            <person name="Nealson K.H."/>
            <person name="Bazylinski D.A."/>
        </authorList>
    </citation>
    <scope>NUCLEOTIDE SEQUENCE [LARGE SCALE GENOMIC DNA]</scope>
    <source>
        <strain evidence="4">ATCC BAA-1437 / JCM 17883 / MC-1</strain>
    </source>
</reference>
<feature type="region of interest" description="Disordered" evidence="1">
    <location>
        <begin position="33"/>
        <end position="63"/>
    </location>
</feature>
<evidence type="ECO:0000256" key="1">
    <source>
        <dbReference type="SAM" id="MobiDB-lite"/>
    </source>
</evidence>
<feature type="transmembrane region" description="Helical" evidence="2">
    <location>
        <begin position="65"/>
        <end position="85"/>
    </location>
</feature>
<evidence type="ECO:0000313" key="4">
    <source>
        <dbReference type="Proteomes" id="UP000002586"/>
    </source>
</evidence>
<keyword evidence="2" id="KW-0472">Membrane</keyword>
<proteinExistence type="predicted"/>
<protein>
    <submittedName>
        <fullName evidence="3">Uncharacterized protein</fullName>
    </submittedName>
</protein>
<accession>A0LCW3</accession>
<evidence type="ECO:0000256" key="2">
    <source>
        <dbReference type="SAM" id="Phobius"/>
    </source>
</evidence>
<feature type="transmembrane region" description="Helical" evidence="2">
    <location>
        <begin position="91"/>
        <end position="111"/>
    </location>
</feature>
<dbReference type="KEGG" id="mgm:Mmc1_3317"/>
<dbReference type="AlphaFoldDB" id="A0LCW3"/>
<reference evidence="3 4" key="2">
    <citation type="journal article" date="2012" name="Int. J. Syst. Evol. Microbiol.">
        <title>Magnetococcus marinus gen. nov., sp. nov., a marine, magnetotactic bacterium that represents a novel lineage (Magnetococcaceae fam. nov.; Magnetococcales ord. nov.) at the base of the Alphaproteobacteria.</title>
        <authorList>
            <person name="Bazylinski D.A."/>
            <person name="Williams T.J."/>
            <person name="Lefevre C.T."/>
            <person name="Berg R.J."/>
            <person name="Zhang C.L."/>
            <person name="Bowser S.S."/>
            <person name="Dean A.J."/>
            <person name="Beveridge T.J."/>
        </authorList>
    </citation>
    <scope>NUCLEOTIDE SEQUENCE [LARGE SCALE GENOMIC DNA]</scope>
    <source>
        <strain evidence="4">ATCC BAA-1437 / JCM 17883 / MC-1</strain>
    </source>
</reference>
<organism evidence="3 4">
    <name type="scientific">Magnetococcus marinus (strain ATCC BAA-1437 / JCM 17883 / MC-1)</name>
    <dbReference type="NCBI Taxonomy" id="156889"/>
    <lineage>
        <taxon>Bacteria</taxon>
        <taxon>Pseudomonadati</taxon>
        <taxon>Pseudomonadota</taxon>
        <taxon>Magnetococcia</taxon>
        <taxon>Magnetococcales</taxon>
        <taxon>Magnetococcaceae</taxon>
        <taxon>Magnetococcus</taxon>
    </lineage>
</organism>